<dbReference type="CDD" id="cd11285">
    <property type="entry name" value="ADF_Twf-N_like"/>
    <property type="match status" value="1"/>
</dbReference>
<proteinExistence type="inferred from homology"/>
<accession>A0A2I2F8R3</accession>
<feature type="domain" description="ADF-H" evidence="12">
    <location>
        <begin position="196"/>
        <end position="325"/>
    </location>
</feature>
<keyword evidence="6" id="KW-0009">Actin-binding</keyword>
<evidence type="ECO:0000256" key="10">
    <source>
        <dbReference type="ARBA" id="ARBA00069496"/>
    </source>
</evidence>
<evidence type="ECO:0000313" key="13">
    <source>
        <dbReference type="EMBL" id="PLB37024.1"/>
    </source>
</evidence>
<dbReference type="InterPro" id="IPR029006">
    <property type="entry name" value="ADF-H/Gelsolin-like_dom_sf"/>
</dbReference>
<evidence type="ECO:0000256" key="4">
    <source>
        <dbReference type="ARBA" id="ARBA00022490"/>
    </source>
</evidence>
<keyword evidence="14" id="KW-1185">Reference proteome</keyword>
<dbReference type="GO" id="GO:0005884">
    <property type="term" value="C:actin filament"/>
    <property type="evidence" value="ECO:0007669"/>
    <property type="project" value="TreeGrafter"/>
</dbReference>
<feature type="compositionally biased region" description="Basic and acidic residues" evidence="11">
    <location>
        <begin position="317"/>
        <end position="328"/>
    </location>
</feature>
<dbReference type="RefSeq" id="XP_024671036.1">
    <property type="nucleotide sequence ID" value="XM_024816591.1"/>
</dbReference>
<dbReference type="CDD" id="cd11284">
    <property type="entry name" value="ADF_Twf-C_like"/>
    <property type="match status" value="1"/>
</dbReference>
<dbReference type="GO" id="GO:0005938">
    <property type="term" value="C:cell cortex"/>
    <property type="evidence" value="ECO:0007669"/>
    <property type="project" value="UniProtKB-SubCell"/>
</dbReference>
<evidence type="ECO:0000256" key="8">
    <source>
        <dbReference type="ARBA" id="ARBA00038532"/>
    </source>
</evidence>
<dbReference type="GO" id="GO:0030042">
    <property type="term" value="P:actin filament depolymerization"/>
    <property type="evidence" value="ECO:0007669"/>
    <property type="project" value="TreeGrafter"/>
</dbReference>
<gene>
    <name evidence="13" type="ORF">BDW47DRAFT_126706</name>
</gene>
<dbReference type="GO" id="GO:0051016">
    <property type="term" value="P:barbed-end actin filament capping"/>
    <property type="evidence" value="ECO:0007669"/>
    <property type="project" value="TreeGrafter"/>
</dbReference>
<dbReference type="FunFam" id="3.40.20.10:FF:000042">
    <property type="entry name" value="Actin depolymerizing protein"/>
    <property type="match status" value="1"/>
</dbReference>
<evidence type="ECO:0000259" key="12">
    <source>
        <dbReference type="PROSITE" id="PS51263"/>
    </source>
</evidence>
<dbReference type="FunFam" id="3.40.20.10:FF:000007">
    <property type="entry name" value="Twinfilin-1 isoform 1"/>
    <property type="match status" value="1"/>
</dbReference>
<evidence type="ECO:0000256" key="11">
    <source>
        <dbReference type="SAM" id="MobiDB-lite"/>
    </source>
</evidence>
<evidence type="ECO:0000256" key="5">
    <source>
        <dbReference type="ARBA" id="ARBA00022737"/>
    </source>
</evidence>
<dbReference type="Pfam" id="PF00241">
    <property type="entry name" value="Cofilin_ADF"/>
    <property type="match status" value="2"/>
</dbReference>
<evidence type="ECO:0000256" key="3">
    <source>
        <dbReference type="ARBA" id="ARBA00009557"/>
    </source>
</evidence>
<dbReference type="SUPFAM" id="SSF55753">
    <property type="entry name" value="Actin depolymerizing proteins"/>
    <property type="match status" value="2"/>
</dbReference>
<dbReference type="STRING" id="41067.A0A2I2F8R3"/>
<dbReference type="OrthoDB" id="10006997at2759"/>
<keyword evidence="5" id="KW-0677">Repeat</keyword>
<comment type="similarity">
    <text evidence="3">Belongs to the actin-binding proteins ADF family. Twinfilin subfamily.</text>
</comment>
<evidence type="ECO:0000256" key="7">
    <source>
        <dbReference type="ARBA" id="ARBA00023212"/>
    </source>
</evidence>
<dbReference type="GO" id="GO:0003785">
    <property type="term" value="F:actin monomer binding"/>
    <property type="evidence" value="ECO:0007669"/>
    <property type="project" value="TreeGrafter"/>
</dbReference>
<dbReference type="PANTHER" id="PTHR13759">
    <property type="entry name" value="TWINFILIN"/>
    <property type="match status" value="1"/>
</dbReference>
<sequence length="344" mass="37170">MQSGISVSPELHNAFTSFTSDDSIFCLPVTITTESLQPLTPIPFSTPNDFYASLPKLASILEPKTPLYLLLRRPSSSAAPALIALTYIPSNAPVRAKTLFASTRATLARELGTEKFGATIFATEEDEVVGEEAWRERDAETDGSTGVAAAQREQLMGDKERELDAVRRAEDEARSGTPGRDIGIGGSFNRAGGPSGMRVSMPVEEDAKEALAGLQQGGLVQLAIDIPRETFTLAASDAGVNAGSVQSHISPSAPQYTFYHYPDSDVVIFVYTCPSGSSIKERMLYASSRMSALQLAQQQGLNISKKIEASSPDEITEERLHEEVHPPRNDGINRGFARPRRPGR</sequence>
<dbReference type="InterPro" id="IPR002108">
    <property type="entry name" value="ADF-H"/>
</dbReference>
<keyword evidence="4" id="KW-0963">Cytoplasm</keyword>
<dbReference type="EMBL" id="KZ559146">
    <property type="protein sequence ID" value="PLB37024.1"/>
    <property type="molecule type" value="Genomic_DNA"/>
</dbReference>
<evidence type="ECO:0000256" key="2">
    <source>
        <dbReference type="ARBA" id="ARBA00004544"/>
    </source>
</evidence>
<organism evidence="13 14">
    <name type="scientific">Aspergillus candidus</name>
    <dbReference type="NCBI Taxonomy" id="41067"/>
    <lineage>
        <taxon>Eukaryota</taxon>
        <taxon>Fungi</taxon>
        <taxon>Dikarya</taxon>
        <taxon>Ascomycota</taxon>
        <taxon>Pezizomycotina</taxon>
        <taxon>Eurotiomycetes</taxon>
        <taxon>Eurotiomycetidae</taxon>
        <taxon>Eurotiales</taxon>
        <taxon>Aspergillaceae</taxon>
        <taxon>Aspergillus</taxon>
        <taxon>Aspergillus subgen. Circumdati</taxon>
    </lineage>
</organism>
<dbReference type="SMART" id="SM00102">
    <property type="entry name" value="ADF"/>
    <property type="match status" value="2"/>
</dbReference>
<feature type="domain" description="ADF-H" evidence="12">
    <location>
        <begin position="4"/>
        <end position="138"/>
    </location>
</feature>
<dbReference type="PANTHER" id="PTHR13759:SF1">
    <property type="entry name" value="TWINFILIN"/>
    <property type="match status" value="1"/>
</dbReference>
<evidence type="ECO:0000256" key="1">
    <source>
        <dbReference type="ARBA" id="ARBA00004245"/>
    </source>
</evidence>
<protein>
    <recommendedName>
        <fullName evidence="10">Twinfilin</fullName>
    </recommendedName>
</protein>
<feature type="region of interest" description="Disordered" evidence="11">
    <location>
        <begin position="168"/>
        <end position="197"/>
    </location>
</feature>
<keyword evidence="7" id="KW-0206">Cytoskeleton</keyword>
<feature type="region of interest" description="Disordered" evidence="11">
    <location>
        <begin position="308"/>
        <end position="344"/>
    </location>
</feature>
<comment type="function">
    <text evidence="9">Actin-binding protein involved in motile and morphological processes. Inhibits actin polymerization, likely by sequestering G-actin.</text>
</comment>
<dbReference type="InterPro" id="IPR028458">
    <property type="entry name" value="Twinfilin"/>
</dbReference>
<dbReference type="Gene3D" id="3.40.20.10">
    <property type="entry name" value="Severin"/>
    <property type="match status" value="2"/>
</dbReference>
<dbReference type="GeneID" id="36523751"/>
<evidence type="ECO:0000256" key="9">
    <source>
        <dbReference type="ARBA" id="ARBA00056419"/>
    </source>
</evidence>
<dbReference type="AlphaFoldDB" id="A0A2I2F8R3"/>
<dbReference type="GO" id="GO:0051015">
    <property type="term" value="F:actin filament binding"/>
    <property type="evidence" value="ECO:0007669"/>
    <property type="project" value="TreeGrafter"/>
</dbReference>
<evidence type="ECO:0000313" key="14">
    <source>
        <dbReference type="Proteomes" id="UP000234585"/>
    </source>
</evidence>
<dbReference type="PROSITE" id="PS51263">
    <property type="entry name" value="ADF_H"/>
    <property type="match status" value="2"/>
</dbReference>
<evidence type="ECO:0000256" key="6">
    <source>
        <dbReference type="ARBA" id="ARBA00023203"/>
    </source>
</evidence>
<comment type="subunit">
    <text evidence="8">Interacts with G-actin; ADP-actin form.</text>
</comment>
<reference evidence="13 14" key="1">
    <citation type="submission" date="2017-12" db="EMBL/GenBank/DDBJ databases">
        <authorList>
            <consortium name="DOE Joint Genome Institute"/>
            <person name="Haridas S."/>
            <person name="Kjaerbolling I."/>
            <person name="Vesth T.C."/>
            <person name="Frisvad J.C."/>
            <person name="Nybo J.L."/>
            <person name="Theobald S."/>
            <person name="Kuo A."/>
            <person name="Bowyer P."/>
            <person name="Matsuda Y."/>
            <person name="Mondo S."/>
            <person name="Lyhne E.K."/>
            <person name="Kogle M.E."/>
            <person name="Clum A."/>
            <person name="Lipzen A."/>
            <person name="Salamov A."/>
            <person name="Ngan C.Y."/>
            <person name="Daum C."/>
            <person name="Chiniquy J."/>
            <person name="Barry K."/>
            <person name="LaButti K."/>
            <person name="Simmons B.A."/>
            <person name="Magnuson J.K."/>
            <person name="Mortensen U.H."/>
            <person name="Larsen T.O."/>
            <person name="Grigoriev I.V."/>
            <person name="Baker S.E."/>
            <person name="Andersen M.R."/>
            <person name="Nordberg H.P."/>
            <person name="Cantor M.N."/>
            <person name="Hua S.X."/>
        </authorList>
    </citation>
    <scope>NUCLEOTIDE SEQUENCE [LARGE SCALE GENOMIC DNA]</scope>
    <source>
        <strain evidence="13 14">CBS 102.13</strain>
    </source>
</reference>
<comment type="subcellular location">
    <subcellularLocation>
        <location evidence="2">Cytoplasm</location>
        <location evidence="2">Cell cortex</location>
    </subcellularLocation>
    <subcellularLocation>
        <location evidence="1">Cytoplasm</location>
        <location evidence="1">Cytoskeleton</location>
    </subcellularLocation>
</comment>
<name>A0A2I2F8R3_ASPCN</name>
<dbReference type="Proteomes" id="UP000234585">
    <property type="component" value="Unassembled WGS sequence"/>
</dbReference>